<evidence type="ECO:0000256" key="4">
    <source>
        <dbReference type="ARBA" id="ARBA00022777"/>
    </source>
</evidence>
<dbReference type="InterPro" id="IPR042213">
    <property type="entry name" value="NBD_C_sf"/>
</dbReference>
<dbReference type="RefSeq" id="WP_213369713.1">
    <property type="nucleotide sequence ID" value="NZ_BSFJ01000008.1"/>
</dbReference>
<dbReference type="InterPro" id="IPR010737">
    <property type="entry name" value="4-carb_acid_sugar_kinase_N"/>
</dbReference>
<evidence type="ECO:0000256" key="11">
    <source>
        <dbReference type="ARBA" id="ARBA00039461"/>
    </source>
</evidence>
<dbReference type="GO" id="GO:0016301">
    <property type="term" value="F:kinase activity"/>
    <property type="evidence" value="ECO:0007669"/>
    <property type="project" value="UniProtKB-KW"/>
</dbReference>
<keyword evidence="2" id="KW-0808">Transferase</keyword>
<dbReference type="Pfam" id="PF17042">
    <property type="entry name" value="NBD_C"/>
    <property type="match status" value="1"/>
</dbReference>
<evidence type="ECO:0000313" key="16">
    <source>
        <dbReference type="Proteomes" id="UP001143370"/>
    </source>
</evidence>
<evidence type="ECO:0000259" key="14">
    <source>
        <dbReference type="Pfam" id="PF17042"/>
    </source>
</evidence>
<evidence type="ECO:0000259" key="13">
    <source>
        <dbReference type="Pfam" id="PF07005"/>
    </source>
</evidence>
<protein>
    <recommendedName>
        <fullName evidence="11">3-oxo-tetronate kinase</fullName>
        <ecNumber evidence="10">2.7.1.217</ecNumber>
    </recommendedName>
    <alternativeName>
        <fullName evidence="12">3-dehydrotetronate 4-kinase</fullName>
    </alternativeName>
</protein>
<evidence type="ECO:0000256" key="7">
    <source>
        <dbReference type="ARBA" id="ARBA00035898"/>
    </source>
</evidence>
<dbReference type="AlphaFoldDB" id="A0A9W6JAR4"/>
<feature type="domain" description="Four-carbon acid sugar kinase nucleotide binding" evidence="14">
    <location>
        <begin position="253"/>
        <end position="410"/>
    </location>
</feature>
<comment type="catalytic activity">
    <reaction evidence="7">
        <text>3-dehydro-L-erythronate + ATP = 3-dehydro-4-O-phospho-L-erythronate + ADP + H(+)</text>
        <dbReference type="Rhea" id="RHEA:52552"/>
        <dbReference type="ChEBI" id="CHEBI:15378"/>
        <dbReference type="ChEBI" id="CHEBI:30616"/>
        <dbReference type="ChEBI" id="CHEBI:136592"/>
        <dbReference type="ChEBI" id="CHEBI:136670"/>
        <dbReference type="ChEBI" id="CHEBI:456216"/>
        <dbReference type="EC" id="2.7.1.217"/>
    </reaction>
</comment>
<evidence type="ECO:0000256" key="1">
    <source>
        <dbReference type="ARBA" id="ARBA00005715"/>
    </source>
</evidence>
<proteinExistence type="inferred from homology"/>
<dbReference type="Gene3D" id="3.40.980.20">
    <property type="entry name" value="Four-carbon acid sugar kinase, nucleotide binding domain"/>
    <property type="match status" value="1"/>
</dbReference>
<comment type="similarity">
    <text evidence="1">Belongs to the four-carbon acid sugar kinase family.</text>
</comment>
<comment type="catalytic activity">
    <reaction evidence="8">
        <text>3-dehydro-D-erythronate + ATP = 3-dehydro-4-O-phospho-D-erythronate + ADP + H(+)</text>
        <dbReference type="Rhea" id="RHEA:52556"/>
        <dbReference type="ChEBI" id="CHEBI:15378"/>
        <dbReference type="ChEBI" id="CHEBI:30616"/>
        <dbReference type="ChEBI" id="CHEBI:57958"/>
        <dbReference type="ChEBI" id="CHEBI:136593"/>
        <dbReference type="ChEBI" id="CHEBI:456216"/>
        <dbReference type="EC" id="2.7.1.217"/>
    </reaction>
</comment>
<evidence type="ECO:0000256" key="5">
    <source>
        <dbReference type="ARBA" id="ARBA00022840"/>
    </source>
</evidence>
<evidence type="ECO:0000256" key="6">
    <source>
        <dbReference type="ARBA" id="ARBA00023277"/>
    </source>
</evidence>
<evidence type="ECO:0000256" key="2">
    <source>
        <dbReference type="ARBA" id="ARBA00022679"/>
    </source>
</evidence>
<reference evidence="15" key="1">
    <citation type="journal article" date="2014" name="Int. J. Syst. Evol. Microbiol.">
        <title>Complete genome sequence of Corynebacterium casei LMG S-19264T (=DSM 44701T), isolated from a smear-ripened cheese.</title>
        <authorList>
            <consortium name="US DOE Joint Genome Institute (JGI-PGF)"/>
            <person name="Walter F."/>
            <person name="Albersmeier A."/>
            <person name="Kalinowski J."/>
            <person name="Ruckert C."/>
        </authorList>
    </citation>
    <scope>NUCLEOTIDE SEQUENCE</scope>
    <source>
        <strain evidence="15">VKM B-2484</strain>
    </source>
</reference>
<evidence type="ECO:0000256" key="8">
    <source>
        <dbReference type="ARBA" id="ARBA00036346"/>
    </source>
</evidence>
<evidence type="ECO:0000313" key="15">
    <source>
        <dbReference type="EMBL" id="GLK72173.1"/>
    </source>
</evidence>
<dbReference type="InterPro" id="IPR037051">
    <property type="entry name" value="4-carb_acid_sugar_kinase_N_sf"/>
</dbReference>
<evidence type="ECO:0000256" key="10">
    <source>
        <dbReference type="ARBA" id="ARBA00039095"/>
    </source>
</evidence>
<dbReference type="NCBIfam" id="NF043035">
    <property type="entry name" value="OxoTetrKin"/>
    <property type="match status" value="1"/>
</dbReference>
<comment type="caution">
    <text evidence="15">The sequence shown here is derived from an EMBL/GenBank/DDBJ whole genome shotgun (WGS) entry which is preliminary data.</text>
</comment>
<dbReference type="Proteomes" id="UP001143370">
    <property type="component" value="Unassembled WGS sequence"/>
</dbReference>
<keyword evidence="5" id="KW-0067">ATP-binding</keyword>
<dbReference type="GO" id="GO:0005524">
    <property type="term" value="F:ATP binding"/>
    <property type="evidence" value="ECO:0007669"/>
    <property type="project" value="UniProtKB-KW"/>
</dbReference>
<reference evidence="15" key="2">
    <citation type="submission" date="2023-01" db="EMBL/GenBank/DDBJ databases">
        <authorList>
            <person name="Sun Q."/>
            <person name="Evtushenko L."/>
        </authorList>
    </citation>
    <scope>NUCLEOTIDE SEQUENCE</scope>
    <source>
        <strain evidence="15">VKM B-2484</strain>
    </source>
</reference>
<sequence length="420" mass="42988">MLLGCIGDDFTGSSDLANTLSKQGMRVTQFSGVPTTGAAPSVEAGVVALKSRSIPAKEAVAQSLQALEWLKAQGCTQFLFKYCSTFDSTPEGNIGPVAEALAEALDARKVVVCPAFPGAGRTIYQGHLFVHDRLLNESGMEHHPLNPMTDADIGRWLARQTAMPIGHVRFPEVRSGAAAIAEALAHADAKGARLIVVDALSDADLMEIGTALDGATLLTGGSGIAMGLPANFRRQGLLSGEGSTWQGVEGTCVVLSGSCSTATRGQVGRHRDAGLPALEITAEDAVSGRLDPQAIAGWAMAQAGRPLVFSSADPAQVRAAQEAYGREKVAAAIEHAFADIARALVAAGIGRLVVAGGETSGAVVEGLGLTALEIGPEIAPGAPALRSTPPGGRPVALALKSGNFGGPDFFAEADAILRGN</sequence>
<evidence type="ECO:0000256" key="12">
    <source>
        <dbReference type="ARBA" id="ARBA00041377"/>
    </source>
</evidence>
<accession>A0A9W6JAR4</accession>
<dbReference type="Pfam" id="PF07005">
    <property type="entry name" value="SBD_N"/>
    <property type="match status" value="1"/>
</dbReference>
<dbReference type="InterPro" id="IPR031475">
    <property type="entry name" value="NBD_C"/>
</dbReference>
<dbReference type="EMBL" id="BSFJ01000008">
    <property type="protein sequence ID" value="GLK72173.1"/>
    <property type="molecule type" value="Genomic_DNA"/>
</dbReference>
<keyword evidence="6" id="KW-0119">Carbohydrate metabolism</keyword>
<name>A0A9W6JAR4_9HYPH</name>
<dbReference type="InterPro" id="IPR050007">
    <property type="entry name" value="OtnK"/>
</dbReference>
<feature type="domain" description="Four-carbon acid sugar kinase N-terminal" evidence="13">
    <location>
        <begin position="3"/>
        <end position="228"/>
    </location>
</feature>
<dbReference type="Gene3D" id="3.40.50.10840">
    <property type="entry name" value="Putative sugar-binding, N-terminal domain"/>
    <property type="match status" value="1"/>
</dbReference>
<dbReference type="SUPFAM" id="SSF142764">
    <property type="entry name" value="YgbK-like"/>
    <property type="match status" value="1"/>
</dbReference>
<comment type="function">
    <text evidence="9">Catalyzes the ATP-dependent phosphorylation of 3-oxo-tetronate to 3-oxo-tetronate 4-phosphate.</text>
</comment>
<evidence type="ECO:0000256" key="9">
    <source>
        <dbReference type="ARBA" id="ARBA00037335"/>
    </source>
</evidence>
<organism evidence="15 16">
    <name type="scientific">Ancylobacter dichloromethanicus</name>
    <dbReference type="NCBI Taxonomy" id="518825"/>
    <lineage>
        <taxon>Bacteria</taxon>
        <taxon>Pseudomonadati</taxon>
        <taxon>Pseudomonadota</taxon>
        <taxon>Alphaproteobacteria</taxon>
        <taxon>Hyphomicrobiales</taxon>
        <taxon>Xanthobacteraceae</taxon>
        <taxon>Ancylobacter</taxon>
    </lineage>
</organism>
<evidence type="ECO:0000256" key="3">
    <source>
        <dbReference type="ARBA" id="ARBA00022741"/>
    </source>
</evidence>
<keyword evidence="4 15" id="KW-0418">Kinase</keyword>
<keyword evidence="16" id="KW-1185">Reference proteome</keyword>
<gene>
    <name evidence="15" type="ORF">GCM10017643_22890</name>
</gene>
<keyword evidence="3" id="KW-0547">Nucleotide-binding</keyword>
<dbReference type="EC" id="2.7.1.217" evidence="10"/>